<dbReference type="Proteomes" id="UP000003751">
    <property type="component" value="Unassembled WGS sequence"/>
</dbReference>
<evidence type="ECO:0000313" key="3">
    <source>
        <dbReference type="Proteomes" id="UP000003751"/>
    </source>
</evidence>
<protein>
    <submittedName>
        <fullName evidence="1">Uncharacterized protein</fullName>
    </submittedName>
</protein>
<dbReference type="OrthoDB" id="301999at2157"/>
<reference evidence="1 3" key="1">
    <citation type="journal article" date="2014" name="ISME J.">
        <title>Trehalose/2-sulfotrehalose biosynthesis and glycine-betaine uptake are widely spread mechanisms for osmoadaptation in the Halobacteriales.</title>
        <authorList>
            <person name="Youssef N.H."/>
            <person name="Savage-Ashlock K.N."/>
            <person name="McCully A.L."/>
            <person name="Luedtke B."/>
            <person name="Shaw E.I."/>
            <person name="Hoff W.D."/>
            <person name="Elshahed M.S."/>
        </authorList>
    </citation>
    <scope>NUCLEOTIDE SEQUENCE [LARGE SCALE GENOMIC DNA]</scope>
    <source>
        <strain evidence="1 3">DX253</strain>
    </source>
</reference>
<reference evidence="2" key="3">
    <citation type="submission" date="2016-11" db="EMBL/GenBank/DDBJ databases">
        <authorList>
            <person name="Jaros S."/>
            <person name="Januszkiewicz K."/>
            <person name="Wedrychowicz H."/>
        </authorList>
    </citation>
    <scope>NUCLEOTIDE SEQUENCE [LARGE SCALE GENOMIC DNA]</scope>
    <source>
        <strain evidence="2">DX253</strain>
    </source>
</reference>
<accession>E7QND0</accession>
<gene>
    <name evidence="2" type="ORF">SAMN05444342_2039</name>
    <name evidence="1" type="ORF">ZOD2009_02240</name>
</gene>
<reference evidence="4" key="2">
    <citation type="submission" date="2016-11" db="EMBL/GenBank/DDBJ databases">
        <authorList>
            <person name="Varghese N."/>
            <person name="Submissions S."/>
        </authorList>
    </citation>
    <scope>NUCLEOTIDE SEQUENCE [LARGE SCALE GENOMIC DNA]</scope>
    <source>
        <strain evidence="4">DX253</strain>
    </source>
</reference>
<sequence>MSMTETRDGEDETRIAHLSGWFRQRPTSMEYWELLVTDERLVWCFVGESFKSMLLRADTGERGRKEVSDATADRALSFSDRNFAVPLDSVRSIRLREGTLFRRAKLTVSWTDGDADEFELSATKSRDPQVADVEALENDSRLSHVDIDVESAGLF</sequence>
<keyword evidence="4" id="KW-1185">Reference proteome</keyword>
<dbReference type="Proteomes" id="UP000184203">
    <property type="component" value="Unassembled WGS sequence"/>
</dbReference>
<dbReference type="PATRIC" id="fig|797209.4.peg.437"/>
<dbReference type="EMBL" id="AEMG01000002">
    <property type="protein sequence ID" value="EFW93925.1"/>
    <property type="molecule type" value="Genomic_DNA"/>
</dbReference>
<proteinExistence type="predicted"/>
<dbReference type="RefSeq" id="WP_007976585.1">
    <property type="nucleotide sequence ID" value="NZ_AEMG01000002.1"/>
</dbReference>
<organism evidence="1 3">
    <name type="scientific">Haladaptatus paucihalophilus DX253</name>
    <dbReference type="NCBI Taxonomy" id="797209"/>
    <lineage>
        <taxon>Archaea</taxon>
        <taxon>Methanobacteriati</taxon>
        <taxon>Methanobacteriota</taxon>
        <taxon>Stenosarchaea group</taxon>
        <taxon>Halobacteria</taxon>
        <taxon>Halobacteriales</taxon>
        <taxon>Haladaptataceae</taxon>
        <taxon>Haladaptatus</taxon>
    </lineage>
</organism>
<dbReference type="AlphaFoldDB" id="E7QND0"/>
<evidence type="ECO:0000313" key="1">
    <source>
        <dbReference type="EMBL" id="EFW93925.1"/>
    </source>
</evidence>
<dbReference type="eggNOG" id="arCOG10743">
    <property type="taxonomic scope" value="Archaea"/>
</dbReference>
<dbReference type="STRING" id="797209.GCA_000376445_01767"/>
<dbReference type="EMBL" id="FRAN01000002">
    <property type="protein sequence ID" value="SHK66679.1"/>
    <property type="molecule type" value="Genomic_DNA"/>
</dbReference>
<name>E7QND0_HALPU</name>
<evidence type="ECO:0000313" key="2">
    <source>
        <dbReference type="EMBL" id="SHK66679.1"/>
    </source>
</evidence>
<evidence type="ECO:0000313" key="4">
    <source>
        <dbReference type="Proteomes" id="UP000184203"/>
    </source>
</evidence>